<reference evidence="4" key="3">
    <citation type="submission" date="2016-11" db="EMBL/GenBank/DDBJ databases">
        <authorList>
            <person name="Jaros S."/>
            <person name="Januszkiewicz K."/>
            <person name="Wedrychowicz H."/>
        </authorList>
    </citation>
    <scope>NUCLEOTIDE SEQUENCE [LARGE SCALE GENOMIC DNA]</scope>
    <source>
        <strain evidence="4">DX253</strain>
    </source>
</reference>
<dbReference type="STRING" id="797209.GCA_000376445_03461"/>
<dbReference type="eggNOG" id="arCOG02264">
    <property type="taxonomic scope" value="Archaea"/>
</dbReference>
<feature type="transmembrane region" description="Helical" evidence="2">
    <location>
        <begin position="135"/>
        <end position="160"/>
    </location>
</feature>
<dbReference type="EMBL" id="AEMG01000015">
    <property type="protein sequence ID" value="EFW91374.1"/>
    <property type="molecule type" value="Genomic_DNA"/>
</dbReference>
<dbReference type="NCBIfam" id="TIGR00341">
    <property type="entry name" value="TIGR00341 family protein"/>
    <property type="match status" value="1"/>
</dbReference>
<evidence type="ECO:0000313" key="4">
    <source>
        <dbReference type="EMBL" id="SHL12239.1"/>
    </source>
</evidence>
<feature type="compositionally biased region" description="Polar residues" evidence="1">
    <location>
        <begin position="421"/>
        <end position="435"/>
    </location>
</feature>
<dbReference type="OrthoDB" id="275581at2157"/>
<dbReference type="PATRIC" id="fig|797209.4.peg.2907"/>
<reference evidence="3 5" key="1">
    <citation type="journal article" date="2014" name="ISME J.">
        <title>Trehalose/2-sulfotrehalose biosynthesis and glycine-betaine uptake are widely spread mechanisms for osmoadaptation in the Halobacteriales.</title>
        <authorList>
            <person name="Youssef N.H."/>
            <person name="Savage-Ashlock K.N."/>
            <person name="McCully A.L."/>
            <person name="Luedtke B."/>
            <person name="Shaw E.I."/>
            <person name="Hoff W.D."/>
            <person name="Elshahed M.S."/>
        </authorList>
    </citation>
    <scope>NUCLEOTIDE SEQUENCE [LARGE SCALE GENOMIC DNA]</scope>
    <source>
        <strain evidence="3 5">DX253</strain>
    </source>
</reference>
<keyword evidence="2" id="KW-1133">Transmembrane helix</keyword>
<feature type="transmembrane region" description="Helical" evidence="2">
    <location>
        <begin position="316"/>
        <end position="341"/>
    </location>
</feature>
<evidence type="ECO:0000313" key="6">
    <source>
        <dbReference type="Proteomes" id="UP000184203"/>
    </source>
</evidence>
<feature type="transmembrane region" description="Helical" evidence="2">
    <location>
        <begin position="239"/>
        <end position="262"/>
    </location>
</feature>
<dbReference type="Pfam" id="PF04087">
    <property type="entry name" value="DUF389"/>
    <property type="match status" value="1"/>
</dbReference>
<evidence type="ECO:0000313" key="3">
    <source>
        <dbReference type="EMBL" id="EFW91374.1"/>
    </source>
</evidence>
<feature type="transmembrane region" description="Helical" evidence="2">
    <location>
        <begin position="111"/>
        <end position="129"/>
    </location>
</feature>
<dbReference type="EMBL" id="FRAN01000004">
    <property type="protein sequence ID" value="SHL12239.1"/>
    <property type="molecule type" value="Genomic_DNA"/>
</dbReference>
<keyword evidence="6" id="KW-1185">Reference proteome</keyword>
<evidence type="ECO:0000256" key="2">
    <source>
        <dbReference type="SAM" id="Phobius"/>
    </source>
</evidence>
<accession>E7QVW1</accession>
<proteinExistence type="predicted"/>
<reference evidence="6" key="2">
    <citation type="submission" date="2016-11" db="EMBL/GenBank/DDBJ databases">
        <authorList>
            <person name="Varghese N."/>
            <person name="Submissions S."/>
        </authorList>
    </citation>
    <scope>NUCLEOTIDE SEQUENCE [LARGE SCALE GENOMIC DNA]</scope>
    <source>
        <strain evidence="6">DX253</strain>
    </source>
</reference>
<gene>
    <name evidence="4" type="ORF">SAMN05444342_3097</name>
    <name evidence="3" type="ORF">ZOD2009_14746</name>
</gene>
<keyword evidence="2" id="KW-0812">Transmembrane</keyword>
<dbReference type="Proteomes" id="UP000003751">
    <property type="component" value="Unassembled WGS sequence"/>
</dbReference>
<keyword evidence="2" id="KW-0472">Membrane</keyword>
<evidence type="ECO:0000313" key="5">
    <source>
        <dbReference type="Proteomes" id="UP000003751"/>
    </source>
</evidence>
<dbReference type="Proteomes" id="UP000184203">
    <property type="component" value="Unassembled WGS sequence"/>
</dbReference>
<dbReference type="PANTHER" id="PTHR20992">
    <property type="entry name" value="AT15442P-RELATED"/>
    <property type="match status" value="1"/>
</dbReference>
<name>E7QVW1_HALPU</name>
<dbReference type="InterPro" id="IPR005240">
    <property type="entry name" value="DUF389"/>
</dbReference>
<feature type="transmembrane region" description="Helical" evidence="2">
    <location>
        <begin position="172"/>
        <end position="190"/>
    </location>
</feature>
<protein>
    <submittedName>
        <fullName evidence="4">TIGR00341 family protein</fullName>
    </submittedName>
</protein>
<dbReference type="PANTHER" id="PTHR20992:SF9">
    <property type="entry name" value="AT15442P-RELATED"/>
    <property type="match status" value="1"/>
</dbReference>
<evidence type="ECO:0000256" key="1">
    <source>
        <dbReference type="SAM" id="MobiDB-lite"/>
    </source>
</evidence>
<dbReference type="RefSeq" id="WP_007981047.1">
    <property type="nucleotide sequence ID" value="NZ_AEMG01000015.1"/>
</dbReference>
<feature type="transmembrane region" description="Helical" evidence="2">
    <location>
        <begin position="268"/>
        <end position="295"/>
    </location>
</feature>
<feature type="region of interest" description="Disordered" evidence="1">
    <location>
        <begin position="421"/>
        <end position="448"/>
    </location>
</feature>
<organism evidence="3 5">
    <name type="scientific">Haladaptatus paucihalophilus DX253</name>
    <dbReference type="NCBI Taxonomy" id="797209"/>
    <lineage>
        <taxon>Archaea</taxon>
        <taxon>Methanobacteriati</taxon>
        <taxon>Methanobacteriota</taxon>
        <taxon>Stenosarchaea group</taxon>
        <taxon>Halobacteria</taxon>
        <taxon>Halobacteriales</taxon>
        <taxon>Haladaptataceae</taxon>
        <taxon>Haladaptatus</taxon>
    </lineage>
</organism>
<sequence length="448" mass="47639">MREFHVHTPDDEREAVASILDEYDVDYTVVSEDAGSALFFFPLPTAMVEPILDEFRDSGLDAEVDTVSTKAELVETPNFTELRQRYSGSVQKLSKAELHAKIREMQWPYQLYYLGTLLSVIAAAAGLLLDQPALIIGSMIIAPQVSSALAAPAGVLLGDWELFVDSVREQGLGLGVAILAAALFGWVVRWTGVVPPGLSILHVELVGVRLAPTALSTLGAIIAGIVGAFGYTTEQSTTIIGVMIAAAIIPAAAATGLAIAWATPLLAVGAFLLLLVNILAINIGALVTLLGMGYAPRWAEEDGSFRESIPSGRRTAVYGTLAILLLATVGTGVLTGTNVAFSRTTNRNVETTLDRPAYSNLSLSGVQTAYGGMGWRSTPANVTVVVSRSSNTAYSDLPTLLERQIERDANRNVHVTVEFTESGTANARNTSNTYRSFPHPRVSSPHGA</sequence>
<dbReference type="AlphaFoldDB" id="E7QVW1"/>
<feature type="transmembrane region" description="Helical" evidence="2">
    <location>
        <begin position="210"/>
        <end position="232"/>
    </location>
</feature>